<dbReference type="EMBL" id="JAEKJY010000005">
    <property type="protein sequence ID" value="MBN8236832.1"/>
    <property type="molecule type" value="Genomic_DNA"/>
</dbReference>
<accession>A0ABS3DZR3</accession>
<name>A0ABS3DZR3_9BACI</name>
<protein>
    <submittedName>
        <fullName evidence="1">Phage tail protein</fullName>
    </submittedName>
</protein>
<organism evidence="1 2">
    <name type="scientific">Halobacillus kuroshimensis</name>
    <dbReference type="NCBI Taxonomy" id="302481"/>
    <lineage>
        <taxon>Bacteria</taxon>
        <taxon>Bacillati</taxon>
        <taxon>Bacillota</taxon>
        <taxon>Bacilli</taxon>
        <taxon>Bacillales</taxon>
        <taxon>Bacillaceae</taxon>
        <taxon>Halobacillus</taxon>
    </lineage>
</organism>
<proteinExistence type="predicted"/>
<comment type="caution">
    <text evidence="1">The sequence shown here is derived from an EMBL/GenBank/DDBJ whole genome shotgun (WGS) entry which is preliminary data.</text>
</comment>
<evidence type="ECO:0000313" key="2">
    <source>
        <dbReference type="Proteomes" id="UP000663970"/>
    </source>
</evidence>
<evidence type="ECO:0000313" key="1">
    <source>
        <dbReference type="EMBL" id="MBN8236832.1"/>
    </source>
</evidence>
<keyword evidence="2" id="KW-1185">Reference proteome</keyword>
<sequence length="196" mass="21472">MMATIVERFDPVTITNLGVQMVGDDGTKEDGQKFGAAGSVGGETTLREITKTEEGIEVAKKVKPQKMDLTVTGHVQVSVLRDIFGFKTDDLKPGVYSYGSDSKGKRFTLTADAIDEFEDVTKLMAFPNCTSAIGFVFTIENGADEVALMELTLSAYPDDTKQIYYEALIDELDDVTVSDTWHTQFDRTLVESTATV</sequence>
<reference evidence="1 2" key="1">
    <citation type="submission" date="2020-12" db="EMBL/GenBank/DDBJ databases">
        <title>Oil enriched cultivation method for isolating marine PHA-producing bacteria.</title>
        <authorList>
            <person name="Zheng W."/>
            <person name="Yu S."/>
            <person name="Huang Y."/>
        </authorList>
    </citation>
    <scope>NUCLEOTIDE SEQUENCE [LARGE SCALE GENOMIC DNA]</scope>
    <source>
        <strain evidence="1 2">SY-2-6</strain>
    </source>
</reference>
<dbReference type="Proteomes" id="UP000663970">
    <property type="component" value="Unassembled WGS sequence"/>
</dbReference>
<gene>
    <name evidence="1" type="ORF">JF544_16355</name>
</gene>